<organism evidence="2 3">
    <name type="scientific">Lasiodiplodia theobromae</name>
    <dbReference type="NCBI Taxonomy" id="45133"/>
    <lineage>
        <taxon>Eukaryota</taxon>
        <taxon>Fungi</taxon>
        <taxon>Dikarya</taxon>
        <taxon>Ascomycota</taxon>
        <taxon>Pezizomycotina</taxon>
        <taxon>Dothideomycetes</taxon>
        <taxon>Dothideomycetes incertae sedis</taxon>
        <taxon>Botryosphaeriales</taxon>
        <taxon>Botryosphaeriaceae</taxon>
        <taxon>Lasiodiplodia</taxon>
    </lineage>
</organism>
<reference evidence="2 3" key="1">
    <citation type="journal article" date="2019" name="Sci. Rep.">
        <title>A multi-omics analysis of the grapevine pathogen Lasiodiplodia theobromae reveals that temperature affects the expression of virulence- and pathogenicity-related genes.</title>
        <authorList>
            <person name="Felix C."/>
            <person name="Meneses R."/>
            <person name="Goncalves M.F.M."/>
            <person name="Tilleman L."/>
            <person name="Duarte A.S."/>
            <person name="Jorrin-Novo J.V."/>
            <person name="Van de Peer Y."/>
            <person name="Deforce D."/>
            <person name="Van Nieuwerburgh F."/>
            <person name="Esteves A.C."/>
            <person name="Alves A."/>
        </authorList>
    </citation>
    <scope>NUCLEOTIDE SEQUENCE [LARGE SCALE GENOMIC DNA]</scope>
    <source>
        <strain evidence="2 3">LA-SOL3</strain>
    </source>
</reference>
<proteinExistence type="predicted"/>
<evidence type="ECO:0000313" key="3">
    <source>
        <dbReference type="Proteomes" id="UP000325902"/>
    </source>
</evidence>
<dbReference type="AlphaFoldDB" id="A0A5N5DKP2"/>
<name>A0A5N5DKP2_9PEZI</name>
<gene>
    <name evidence="2" type="ORF">DBV05_g2758</name>
</gene>
<protein>
    <submittedName>
        <fullName evidence="2">Uncharacterized protein</fullName>
    </submittedName>
</protein>
<keyword evidence="3" id="KW-1185">Reference proteome</keyword>
<dbReference type="EMBL" id="VCHE01000011">
    <property type="protein sequence ID" value="KAB2578476.1"/>
    <property type="molecule type" value="Genomic_DNA"/>
</dbReference>
<feature type="region of interest" description="Disordered" evidence="1">
    <location>
        <begin position="79"/>
        <end position="136"/>
    </location>
</feature>
<accession>A0A5N5DKP2</accession>
<comment type="caution">
    <text evidence="2">The sequence shown here is derived from an EMBL/GenBank/DDBJ whole genome shotgun (WGS) entry which is preliminary data.</text>
</comment>
<feature type="compositionally biased region" description="Acidic residues" evidence="1">
    <location>
        <begin position="83"/>
        <end position="93"/>
    </location>
</feature>
<dbReference type="Proteomes" id="UP000325902">
    <property type="component" value="Unassembled WGS sequence"/>
</dbReference>
<evidence type="ECO:0000313" key="2">
    <source>
        <dbReference type="EMBL" id="KAB2578476.1"/>
    </source>
</evidence>
<dbReference type="OrthoDB" id="3934574at2759"/>
<sequence>MDLAFFDPDSTHADHLRAALEAHVAADARRAAKYGVATAASDDDVNHDDDCYLWPRGTTPDDVRAAYDDRLSAAMRELREATVESDEEEEDDGDRVGVQPLPRAIAGKGWKSDLATPPSSGDEEERVAVGGKRKRGCEEDAMLGCENGAKRLRVDTDFTRLGRHLATPQFSPKRKSHAPRRISRSRKLAVGIQLYNTHAMTTRSKTRKSRSSG</sequence>
<evidence type="ECO:0000256" key="1">
    <source>
        <dbReference type="SAM" id="MobiDB-lite"/>
    </source>
</evidence>